<dbReference type="eggNOG" id="COG4392">
    <property type="taxonomic scope" value="Bacteria"/>
</dbReference>
<dbReference type="InterPro" id="IPR008407">
    <property type="entry name" value="Brnchd-chn_aa_trnsp_AzlD"/>
</dbReference>
<dbReference type="Pfam" id="PF05437">
    <property type="entry name" value="AzlD"/>
    <property type="match status" value="1"/>
</dbReference>
<keyword evidence="1" id="KW-0812">Transmembrane</keyword>
<organism evidence="2 3">
    <name type="scientific">Megalodesulfovibrio gigas (strain ATCC 19364 / DSM 1382 / NCIMB 9332 / VKM B-1759)</name>
    <name type="common">Desulfovibrio gigas</name>
    <dbReference type="NCBI Taxonomy" id="1121448"/>
    <lineage>
        <taxon>Bacteria</taxon>
        <taxon>Pseudomonadati</taxon>
        <taxon>Thermodesulfobacteriota</taxon>
        <taxon>Desulfovibrionia</taxon>
        <taxon>Desulfovibrionales</taxon>
        <taxon>Desulfovibrionaceae</taxon>
        <taxon>Megalodesulfovibrio</taxon>
    </lineage>
</organism>
<protein>
    <submittedName>
        <fullName evidence="2">Putative branched-chain amino acid transport</fullName>
    </submittedName>
</protein>
<dbReference type="HOGENOM" id="CLU_157896_1_0_7"/>
<keyword evidence="3" id="KW-1185">Reference proteome</keyword>
<evidence type="ECO:0000313" key="3">
    <source>
        <dbReference type="Proteomes" id="UP000016587"/>
    </source>
</evidence>
<dbReference type="STRING" id="1121448.DGI_0978"/>
<feature type="transmembrane region" description="Helical" evidence="1">
    <location>
        <begin position="6"/>
        <end position="29"/>
    </location>
</feature>
<proteinExistence type="predicted"/>
<dbReference type="AlphaFoldDB" id="T2GAA9"/>
<feature type="transmembrane region" description="Helical" evidence="1">
    <location>
        <begin position="66"/>
        <end position="86"/>
    </location>
</feature>
<evidence type="ECO:0000256" key="1">
    <source>
        <dbReference type="SAM" id="Phobius"/>
    </source>
</evidence>
<feature type="transmembrane region" description="Helical" evidence="1">
    <location>
        <begin position="91"/>
        <end position="109"/>
    </location>
</feature>
<dbReference type="PATRIC" id="fig|1121448.10.peg.983"/>
<evidence type="ECO:0000313" key="2">
    <source>
        <dbReference type="EMBL" id="AGW12857.1"/>
    </source>
</evidence>
<keyword evidence="1" id="KW-0472">Membrane</keyword>
<keyword evidence="1" id="KW-1133">Transmembrane helix</keyword>
<name>T2GAA9_MEGG1</name>
<dbReference type="EMBL" id="CP006585">
    <property type="protein sequence ID" value="AGW12857.1"/>
    <property type="molecule type" value="Genomic_DNA"/>
</dbReference>
<dbReference type="KEGG" id="dgg:DGI_0978"/>
<reference evidence="2 3" key="1">
    <citation type="journal article" date="2013" name="J. Bacteriol.">
        <title>Roles of HynAB and Ech, the only two hydrogenases found in the model sulfate reducer Desulfovibrio gigas.</title>
        <authorList>
            <person name="Morais-Silva F.O."/>
            <person name="Santos C.I."/>
            <person name="Rodrigues R."/>
            <person name="Pereira I.A."/>
            <person name="Rodrigues-Pousada C."/>
        </authorList>
    </citation>
    <scope>NUCLEOTIDE SEQUENCE [LARGE SCALE GENOMIC DNA]</scope>
    <source>
        <strain evidence="3">ATCC 19364 / DSM 1382 / NCIMB 9332 / VKM B-1759</strain>
    </source>
</reference>
<accession>T2GAA9</accession>
<dbReference type="Proteomes" id="UP000016587">
    <property type="component" value="Chromosome"/>
</dbReference>
<gene>
    <name evidence="2" type="ORF">DGI_0978</name>
</gene>
<sequence length="110" mass="12560">MSMNPTDFWIACILLAIGAFSQRFLFFYLEGRWTMPEGLRRSLRFIPPAALTALVTPMFLLHGENFWGISSWTRLVAGALAVLAAWRTRHILVVILVGLGSLWLLEWLVR</sequence>
<reference evidence="3" key="2">
    <citation type="submission" date="2013-07" db="EMBL/GenBank/DDBJ databases">
        <authorList>
            <person name="Morais-Silva F.O."/>
            <person name="Rezende A.M."/>
            <person name="Pimentel C."/>
            <person name="Resende D.M."/>
            <person name="Santos C.I."/>
            <person name="Clemente C."/>
            <person name="de Oliveira L.M."/>
            <person name="da Silva S.M."/>
            <person name="Costa D.A."/>
            <person name="Varela-Raposo A."/>
            <person name="Horacio E.C.A."/>
            <person name="Matos M."/>
            <person name="Flores O."/>
            <person name="Ruiz J.C."/>
            <person name="Rodrigues-Pousada C."/>
        </authorList>
    </citation>
    <scope>NUCLEOTIDE SEQUENCE [LARGE SCALE GENOMIC DNA]</scope>
    <source>
        <strain evidence="3">ATCC 19364 / DSM 1382 / NCIMB 9332 / VKM B-1759</strain>
    </source>
</reference>
<feature type="transmembrane region" description="Helical" evidence="1">
    <location>
        <begin position="41"/>
        <end position="60"/>
    </location>
</feature>